<proteinExistence type="predicted"/>
<evidence type="ECO:0000313" key="1">
    <source>
        <dbReference type="EMBL" id="KAH3807542.1"/>
    </source>
</evidence>
<keyword evidence="2" id="KW-1185">Reference proteome</keyword>
<reference evidence="1" key="1">
    <citation type="journal article" date="2019" name="bioRxiv">
        <title>The Genome of the Zebra Mussel, Dreissena polymorpha: A Resource for Invasive Species Research.</title>
        <authorList>
            <person name="McCartney M.A."/>
            <person name="Auch B."/>
            <person name="Kono T."/>
            <person name="Mallez S."/>
            <person name="Zhang Y."/>
            <person name="Obille A."/>
            <person name="Becker A."/>
            <person name="Abrahante J.E."/>
            <person name="Garbe J."/>
            <person name="Badalamenti J.P."/>
            <person name="Herman A."/>
            <person name="Mangelson H."/>
            <person name="Liachko I."/>
            <person name="Sullivan S."/>
            <person name="Sone E.D."/>
            <person name="Koren S."/>
            <person name="Silverstein K.A.T."/>
            <person name="Beckman K.B."/>
            <person name="Gohl D.M."/>
        </authorList>
    </citation>
    <scope>NUCLEOTIDE SEQUENCE</scope>
    <source>
        <strain evidence="1">Duluth1</strain>
        <tissue evidence="1">Whole animal</tissue>
    </source>
</reference>
<reference evidence="1" key="2">
    <citation type="submission" date="2020-11" db="EMBL/GenBank/DDBJ databases">
        <authorList>
            <person name="McCartney M.A."/>
            <person name="Auch B."/>
            <person name="Kono T."/>
            <person name="Mallez S."/>
            <person name="Becker A."/>
            <person name="Gohl D.M."/>
            <person name="Silverstein K.A.T."/>
            <person name="Koren S."/>
            <person name="Bechman K.B."/>
            <person name="Herman A."/>
            <person name="Abrahante J.E."/>
            <person name="Garbe J."/>
        </authorList>
    </citation>
    <scope>NUCLEOTIDE SEQUENCE</scope>
    <source>
        <strain evidence="1">Duluth1</strain>
        <tissue evidence="1">Whole animal</tissue>
    </source>
</reference>
<dbReference type="EMBL" id="JAIWYP010000006">
    <property type="protein sequence ID" value="KAH3807542.1"/>
    <property type="molecule type" value="Genomic_DNA"/>
</dbReference>
<organism evidence="1 2">
    <name type="scientific">Dreissena polymorpha</name>
    <name type="common">Zebra mussel</name>
    <name type="synonym">Mytilus polymorpha</name>
    <dbReference type="NCBI Taxonomy" id="45954"/>
    <lineage>
        <taxon>Eukaryota</taxon>
        <taxon>Metazoa</taxon>
        <taxon>Spiralia</taxon>
        <taxon>Lophotrochozoa</taxon>
        <taxon>Mollusca</taxon>
        <taxon>Bivalvia</taxon>
        <taxon>Autobranchia</taxon>
        <taxon>Heteroconchia</taxon>
        <taxon>Euheterodonta</taxon>
        <taxon>Imparidentia</taxon>
        <taxon>Neoheterodontei</taxon>
        <taxon>Myida</taxon>
        <taxon>Dreissenoidea</taxon>
        <taxon>Dreissenidae</taxon>
        <taxon>Dreissena</taxon>
    </lineage>
</organism>
<evidence type="ECO:0000313" key="2">
    <source>
        <dbReference type="Proteomes" id="UP000828390"/>
    </source>
</evidence>
<name>A0A9D4G4R9_DREPO</name>
<dbReference type="AlphaFoldDB" id="A0A9D4G4R9"/>
<protein>
    <submittedName>
        <fullName evidence="1">Uncharacterized protein</fullName>
    </submittedName>
</protein>
<dbReference type="Proteomes" id="UP000828390">
    <property type="component" value="Unassembled WGS sequence"/>
</dbReference>
<gene>
    <name evidence="1" type="ORF">DPMN_135887</name>
</gene>
<accession>A0A9D4G4R9</accession>
<comment type="caution">
    <text evidence="1">The sequence shown here is derived from an EMBL/GenBank/DDBJ whole genome shotgun (WGS) entry which is preliminary data.</text>
</comment>
<sequence length="103" mass="11612">MWSVGAVISYKALLQSFNLIPGGRHNWRNRGTTDTGNLSYRMCTDVANTTIAINFRDTKPIKLVQRDFSHHQNLQGIGGILYMITVDNIIVVRKLVVALLKKL</sequence>